<dbReference type="GO" id="GO:0046872">
    <property type="term" value="F:metal ion binding"/>
    <property type="evidence" value="ECO:0007669"/>
    <property type="project" value="UniProtKB-KW"/>
</dbReference>
<dbReference type="InterPro" id="IPR017896">
    <property type="entry name" value="4Fe4S_Fe-S-bd"/>
</dbReference>
<feature type="domain" description="4Fe-4S ferredoxin-type" evidence="6">
    <location>
        <begin position="4"/>
        <end position="34"/>
    </location>
</feature>
<dbReference type="InterPro" id="IPR050294">
    <property type="entry name" value="RnfB_subfamily"/>
</dbReference>
<comment type="caution">
    <text evidence="7">The sequence shown here is derived from an EMBL/GenBank/DDBJ whole genome shotgun (WGS) entry which is preliminary data.</text>
</comment>
<dbReference type="PANTHER" id="PTHR42859">
    <property type="entry name" value="OXIDOREDUCTASE"/>
    <property type="match status" value="1"/>
</dbReference>
<evidence type="ECO:0000256" key="1">
    <source>
        <dbReference type="ARBA" id="ARBA00022485"/>
    </source>
</evidence>
<accession>A0A842J8G2</accession>
<feature type="region of interest" description="Disordered" evidence="5">
    <location>
        <begin position="217"/>
        <end position="248"/>
    </location>
</feature>
<dbReference type="Gene3D" id="3.30.70.20">
    <property type="match status" value="2"/>
</dbReference>
<proteinExistence type="predicted"/>
<evidence type="ECO:0000256" key="4">
    <source>
        <dbReference type="ARBA" id="ARBA00023014"/>
    </source>
</evidence>
<keyword evidence="8" id="KW-1185">Reference proteome</keyword>
<dbReference type="EMBL" id="JACLZK010000002">
    <property type="protein sequence ID" value="MBC2883758.1"/>
    <property type="molecule type" value="Genomic_DNA"/>
</dbReference>
<feature type="domain" description="4Fe-4S ferredoxin-type" evidence="6">
    <location>
        <begin position="43"/>
        <end position="74"/>
    </location>
</feature>
<keyword evidence="1" id="KW-0004">4Fe-4S</keyword>
<dbReference type="RefSeq" id="WP_185899357.1">
    <property type="nucleotide sequence ID" value="NZ_JACLZK010000002.1"/>
</dbReference>
<keyword evidence="3" id="KW-0408">Iron</keyword>
<feature type="compositionally biased region" description="Polar residues" evidence="5">
    <location>
        <begin position="228"/>
        <end position="241"/>
    </location>
</feature>
<dbReference type="PROSITE" id="PS00198">
    <property type="entry name" value="4FE4S_FER_1"/>
    <property type="match status" value="1"/>
</dbReference>
<name>A0A842J8G2_9BACT</name>
<dbReference type="SUPFAM" id="SSF54862">
    <property type="entry name" value="4Fe-4S ferredoxins"/>
    <property type="match status" value="1"/>
</dbReference>
<dbReference type="Proteomes" id="UP000552683">
    <property type="component" value="Unassembled WGS sequence"/>
</dbReference>
<dbReference type="InterPro" id="IPR017900">
    <property type="entry name" value="4Fe4S_Fe_S_CS"/>
</dbReference>
<evidence type="ECO:0000313" key="7">
    <source>
        <dbReference type="EMBL" id="MBC2883758.1"/>
    </source>
</evidence>
<dbReference type="GO" id="GO:0051539">
    <property type="term" value="F:4 iron, 4 sulfur cluster binding"/>
    <property type="evidence" value="ECO:0007669"/>
    <property type="project" value="UniProtKB-KW"/>
</dbReference>
<keyword evidence="4" id="KW-0411">Iron-sulfur</keyword>
<evidence type="ECO:0000313" key="8">
    <source>
        <dbReference type="Proteomes" id="UP000552683"/>
    </source>
</evidence>
<sequence length="248" mass="26939">MKQHKFVIADYKRCIGCATCMAACFRSAYERGKLSKARLTVLRQAKGVMPTQCRQCDDGPCANVCPTGALRFDDNCIELHEEICIGCKLCTIACPYGAISSSAELMPSVNYAVEPKYYLEIESQAGAKNTAIKCDMCFGRENGPACVEVCPTSAIIMVDPLHSRHKLGNRIEQEAAQDFVNKILRGSGNLKEPHVLADIGAQDVDGEADVIVINELDKTPSEQAREQAASNSRAMNDENSGAQGGARW</sequence>
<feature type="domain" description="4Fe-4S ferredoxin-type" evidence="6">
    <location>
        <begin position="128"/>
        <end position="160"/>
    </location>
</feature>
<feature type="domain" description="4Fe-4S ferredoxin-type" evidence="6">
    <location>
        <begin position="75"/>
        <end position="104"/>
    </location>
</feature>
<evidence type="ECO:0000259" key="6">
    <source>
        <dbReference type="PROSITE" id="PS51379"/>
    </source>
</evidence>
<protein>
    <submittedName>
        <fullName evidence="7">4Fe-4S dicluster domain-containing protein</fullName>
    </submittedName>
</protein>
<dbReference type="PANTHER" id="PTHR42859:SF16">
    <property type="entry name" value="FORMATE HYDROGENLYASE SUBUNIT 2-RELATED"/>
    <property type="match status" value="1"/>
</dbReference>
<dbReference type="Pfam" id="PF00037">
    <property type="entry name" value="Fer4"/>
    <property type="match status" value="1"/>
</dbReference>
<dbReference type="CDD" id="cd10554">
    <property type="entry name" value="HycB_like"/>
    <property type="match status" value="1"/>
</dbReference>
<dbReference type="PROSITE" id="PS51379">
    <property type="entry name" value="4FE4S_FER_2"/>
    <property type="match status" value="4"/>
</dbReference>
<reference evidence="7 8" key="1">
    <citation type="submission" date="2020-08" db="EMBL/GenBank/DDBJ databases">
        <title>Complete genome and description of Campylobacter massiliensis Marseille-Q3452 sp. nov.</title>
        <authorList>
            <person name="Antezack A."/>
        </authorList>
    </citation>
    <scope>NUCLEOTIDE SEQUENCE [LARGE SCALE GENOMIC DNA]</scope>
    <source>
        <strain evidence="7 8">Marseille-Q3452</strain>
    </source>
</reference>
<gene>
    <name evidence="7" type="ORF">H7R39_10930</name>
</gene>
<evidence type="ECO:0000256" key="5">
    <source>
        <dbReference type="SAM" id="MobiDB-lite"/>
    </source>
</evidence>
<evidence type="ECO:0000256" key="2">
    <source>
        <dbReference type="ARBA" id="ARBA00022723"/>
    </source>
</evidence>
<dbReference type="AlphaFoldDB" id="A0A842J8G2"/>
<evidence type="ECO:0000256" key="3">
    <source>
        <dbReference type="ARBA" id="ARBA00023004"/>
    </source>
</evidence>
<dbReference type="Pfam" id="PF12838">
    <property type="entry name" value="Fer4_7"/>
    <property type="match status" value="1"/>
</dbReference>
<keyword evidence="2" id="KW-0479">Metal-binding</keyword>
<organism evidence="7 8">
    <name type="scientific">Campylobacter massiliensis</name>
    <dbReference type="NCBI Taxonomy" id="2762557"/>
    <lineage>
        <taxon>Bacteria</taxon>
        <taxon>Pseudomonadati</taxon>
        <taxon>Campylobacterota</taxon>
        <taxon>Epsilonproteobacteria</taxon>
        <taxon>Campylobacterales</taxon>
        <taxon>Campylobacteraceae</taxon>
        <taxon>Campylobacter</taxon>
    </lineage>
</organism>